<name>A0A9P4X4T8_9HYPO</name>
<dbReference type="PROSITE" id="PS50172">
    <property type="entry name" value="BRCT"/>
    <property type="match status" value="1"/>
</dbReference>
<keyword evidence="4" id="KW-1185">Reference proteome</keyword>
<dbReference type="SUPFAM" id="SSF52113">
    <property type="entry name" value="BRCT domain"/>
    <property type="match status" value="1"/>
</dbReference>
<feature type="region of interest" description="Disordered" evidence="1">
    <location>
        <begin position="129"/>
        <end position="365"/>
    </location>
</feature>
<organism evidence="3 4">
    <name type="scientific">Trichoderma lentiforme</name>
    <dbReference type="NCBI Taxonomy" id="1567552"/>
    <lineage>
        <taxon>Eukaryota</taxon>
        <taxon>Fungi</taxon>
        <taxon>Dikarya</taxon>
        <taxon>Ascomycota</taxon>
        <taxon>Pezizomycotina</taxon>
        <taxon>Sordariomycetes</taxon>
        <taxon>Hypocreomycetidae</taxon>
        <taxon>Hypocreales</taxon>
        <taxon>Hypocreaceae</taxon>
        <taxon>Trichoderma</taxon>
    </lineage>
</organism>
<accession>A0A9P4X4T8</accession>
<sequence>MSSSPIIALTGGIRNTGRFKKLTQQNLVEEFKERFGITVYSGRDSEKNEDWNVLVVGDKSPGEKLIQTAIQKNATVVKESWIIKVLTDGKIIPFEGYLYSPSNDPSGQLPSPESSRQTSPGFVSTVSSMLNRWYGSPPPDTGNPPGPPPDTDNSPPPPDTGNPPGPPPDTDNSPPPPDTGNPPGPPPDTDNPPRPDTGNPPRPPPNTNNPPRPVGWRPPPNTSNPPGLPPNTGNPPGPPPDTDNPPRPHTGNPPGPPPNTNNPPRPVGWRPPPNTGNPPGLPPNTNNPPRPVGWRPPPNTGNPPGLPPNTGNPPGLPPNTGNPPGLPPNTGNPPGPPPNTGNPPGLPPNTGNPPGPPPNTGDEETAQRYRELISGRVPIHDDMVHWIMSNLYPAVYIEWHSRVNQEARILRFPVHPADVNKPMQEQRRDYPMVVDFIIRHYFVVHDPLVEPTSVLKDQYLILSKDHPNFKGTFERGRGNWRTATGNLQLLYDKLSPKKETNEISWWGFAYDGRICYATGVLPGDSQPTVWSRTDCQAIWKKNFDELVNNTRTAFGHPTLEASKKVKPSCDVNIMGKDGPQVFSLEQFQRMQESGRRLSQ</sequence>
<dbReference type="InterPro" id="IPR001357">
    <property type="entry name" value="BRCT_dom"/>
</dbReference>
<dbReference type="AlphaFoldDB" id="A0A9P4X4T8"/>
<feature type="compositionally biased region" description="Pro residues" evidence="1">
    <location>
        <begin position="136"/>
        <end position="359"/>
    </location>
</feature>
<protein>
    <recommendedName>
        <fullName evidence="2">BRCT domain-containing protein</fullName>
    </recommendedName>
</protein>
<dbReference type="EMBL" id="QLNT01000023">
    <property type="protein sequence ID" value="KAF3060545.1"/>
    <property type="molecule type" value="Genomic_DNA"/>
</dbReference>
<comment type="caution">
    <text evidence="3">The sequence shown here is derived from an EMBL/GenBank/DDBJ whole genome shotgun (WGS) entry which is preliminary data.</text>
</comment>
<dbReference type="InterPro" id="IPR036420">
    <property type="entry name" value="BRCT_dom_sf"/>
</dbReference>
<evidence type="ECO:0000259" key="2">
    <source>
        <dbReference type="PROSITE" id="PS50172"/>
    </source>
</evidence>
<evidence type="ECO:0000256" key="1">
    <source>
        <dbReference type="SAM" id="MobiDB-lite"/>
    </source>
</evidence>
<evidence type="ECO:0000313" key="3">
    <source>
        <dbReference type="EMBL" id="KAF3060545.1"/>
    </source>
</evidence>
<reference evidence="3 4" key="1">
    <citation type="submission" date="2018-06" db="EMBL/GenBank/DDBJ databases">
        <title>Genome analysis of cellulolytic fungus Trichoderma lentiforme CFAM-422.</title>
        <authorList>
            <person name="Steindorff A.S."/>
            <person name="Formighieri E.F."/>
            <person name="Midorikawa G.E.O."/>
            <person name="Tamietti M.S."/>
            <person name="Ramos E.Z."/>
            <person name="Silva A.S."/>
            <person name="Bon E.P.S."/>
            <person name="Mendes T.D."/>
            <person name="Damaso M.C.T."/>
            <person name="Favaro L.C.L."/>
        </authorList>
    </citation>
    <scope>NUCLEOTIDE SEQUENCE [LARGE SCALE GENOMIC DNA]</scope>
    <source>
        <strain evidence="3 4">CFAM-422</strain>
    </source>
</reference>
<evidence type="ECO:0000313" key="4">
    <source>
        <dbReference type="Proteomes" id="UP000801864"/>
    </source>
</evidence>
<proteinExistence type="predicted"/>
<feature type="region of interest" description="Disordered" evidence="1">
    <location>
        <begin position="103"/>
        <end position="122"/>
    </location>
</feature>
<dbReference type="Proteomes" id="UP000801864">
    <property type="component" value="Unassembled WGS sequence"/>
</dbReference>
<gene>
    <name evidence="3" type="ORF">CFAM422_011316</name>
</gene>
<feature type="domain" description="BRCT" evidence="2">
    <location>
        <begin position="1"/>
        <end position="99"/>
    </location>
</feature>